<dbReference type="Gene3D" id="3.30.300.130">
    <property type="entry name" value="Fe-S cluster assembly (FSCA)"/>
    <property type="match status" value="1"/>
</dbReference>
<protein>
    <submittedName>
        <fullName evidence="3">NifU family protein</fullName>
    </submittedName>
</protein>
<name>A0A7T0G370_9BACT</name>
<dbReference type="InterPro" id="IPR014824">
    <property type="entry name" value="Nfu/NifU_N"/>
</dbReference>
<dbReference type="Pfam" id="PF08712">
    <property type="entry name" value="Nfu_N"/>
    <property type="match status" value="1"/>
</dbReference>
<evidence type="ECO:0000256" key="1">
    <source>
        <dbReference type="ARBA" id="ARBA00006420"/>
    </source>
</evidence>
<reference evidence="4" key="1">
    <citation type="submission" date="2020-02" db="EMBL/GenBank/DDBJ databases">
        <title>Genomic and physiological characterization of two novel Nitrospinaceae genera.</title>
        <authorList>
            <person name="Mueller A.J."/>
            <person name="Jung M.-Y."/>
            <person name="Strachan C.R."/>
            <person name="Herbold C.W."/>
            <person name="Kirkegaard R.H."/>
            <person name="Daims H."/>
        </authorList>
    </citation>
    <scope>NUCLEOTIDE SEQUENCE [LARGE SCALE GENOMIC DNA]</scope>
</reference>
<evidence type="ECO:0000313" key="4">
    <source>
        <dbReference type="Proteomes" id="UP000594464"/>
    </source>
</evidence>
<dbReference type="SUPFAM" id="SSF110836">
    <property type="entry name" value="Hypothetical protein SAV1430"/>
    <property type="match status" value="1"/>
</dbReference>
<dbReference type="PANTHER" id="PTHR11178">
    <property type="entry name" value="IRON-SULFUR CLUSTER SCAFFOLD PROTEIN NFU-RELATED"/>
    <property type="match status" value="1"/>
</dbReference>
<dbReference type="Gene3D" id="3.30.1370.70">
    <property type="entry name" value="Scaffold protein Nfu/NifU, N-terminal domain"/>
    <property type="match status" value="1"/>
</dbReference>
<dbReference type="SMART" id="SM00932">
    <property type="entry name" value="Nfu_N"/>
    <property type="match status" value="1"/>
</dbReference>
<dbReference type="Pfam" id="PF01106">
    <property type="entry name" value="NifU"/>
    <property type="match status" value="1"/>
</dbReference>
<dbReference type="InterPro" id="IPR036498">
    <property type="entry name" value="Nfu/NifU_N_sf"/>
</dbReference>
<dbReference type="InterPro" id="IPR001075">
    <property type="entry name" value="NIF_FeS_clus_asmbl_NifU_C"/>
</dbReference>
<dbReference type="KEGG" id="nva:G3M78_06765"/>
<dbReference type="Proteomes" id="UP000594464">
    <property type="component" value="Chromosome"/>
</dbReference>
<comment type="similarity">
    <text evidence="1">Belongs to the NifU family.</text>
</comment>
<dbReference type="EMBL" id="CP048620">
    <property type="protein sequence ID" value="QPJ65105.1"/>
    <property type="molecule type" value="Genomic_DNA"/>
</dbReference>
<accession>A0A7T0G370</accession>
<dbReference type="GO" id="GO:0051536">
    <property type="term" value="F:iron-sulfur cluster binding"/>
    <property type="evidence" value="ECO:0007669"/>
    <property type="project" value="InterPro"/>
</dbReference>
<dbReference type="SUPFAM" id="SSF117916">
    <property type="entry name" value="Fe-S cluster assembly (FSCA) domain-like"/>
    <property type="match status" value="1"/>
</dbReference>
<dbReference type="InterPro" id="IPR034904">
    <property type="entry name" value="FSCA_dom_sf"/>
</dbReference>
<gene>
    <name evidence="3" type="ORF">G3M78_06765</name>
</gene>
<sequence length="230" mass="24827">MGIFGDLIKKITGAGNGSAGNEAAPTETVTGTAKPVYKVLRVQPTPNPEAFQFTLDQRAIEEGKTKTFDSADDAKGNAFGEKIFQIFGVQNVFVKDDFVTVTKSPTVGWSTIMEKINNVLEESFEFQTVADEPRVQEEDSILDSFDKENFINLPTEEKSRIIEALLDKGVRPALANDGGGLEVLAIDGSVVKIHYQGACGSCPSSTMGTLQYIESFLRDAAHPDLSVEAG</sequence>
<organism evidence="3 4">
    <name type="scientific">Candidatus Nitrohelix vancouverensis</name>
    <dbReference type="NCBI Taxonomy" id="2705534"/>
    <lineage>
        <taxon>Bacteria</taxon>
        <taxon>Pseudomonadati</taxon>
        <taxon>Nitrospinota/Tectimicrobiota group</taxon>
        <taxon>Nitrospinota</taxon>
        <taxon>Nitrospinia</taxon>
        <taxon>Nitrospinales</taxon>
        <taxon>Nitrospinaceae</taxon>
        <taxon>Candidatus Nitrohelix</taxon>
    </lineage>
</organism>
<dbReference type="AlphaFoldDB" id="A0A7T0G370"/>
<dbReference type="GO" id="GO:0016226">
    <property type="term" value="P:iron-sulfur cluster assembly"/>
    <property type="evidence" value="ECO:0007669"/>
    <property type="project" value="InterPro"/>
</dbReference>
<proteinExistence type="inferred from homology"/>
<evidence type="ECO:0000313" key="3">
    <source>
        <dbReference type="EMBL" id="QPJ65105.1"/>
    </source>
</evidence>
<evidence type="ECO:0000259" key="2">
    <source>
        <dbReference type="SMART" id="SM00932"/>
    </source>
</evidence>
<feature type="domain" description="Scaffold protein Nfu/NifU N-terminal" evidence="2">
    <location>
        <begin position="40"/>
        <end position="127"/>
    </location>
</feature>
<dbReference type="PANTHER" id="PTHR11178:SF25">
    <property type="entry name" value="NIFU-LIKE PROTEIN 3, CHLOROPLASTIC"/>
    <property type="match status" value="1"/>
</dbReference>
<dbReference type="GO" id="GO:0005506">
    <property type="term" value="F:iron ion binding"/>
    <property type="evidence" value="ECO:0007669"/>
    <property type="project" value="InterPro"/>
</dbReference>